<evidence type="ECO:0000256" key="4">
    <source>
        <dbReference type="ARBA" id="ARBA00022723"/>
    </source>
</evidence>
<evidence type="ECO:0000256" key="2">
    <source>
        <dbReference type="ARBA" id="ARBA00022525"/>
    </source>
</evidence>
<dbReference type="InterPro" id="IPR044004">
    <property type="entry name" value="TSP1_spondin_dom"/>
</dbReference>
<dbReference type="InterPro" id="IPR036383">
    <property type="entry name" value="TSP1_rpt_sf"/>
</dbReference>
<keyword evidence="14" id="KW-1185">Reference proteome</keyword>
<dbReference type="SMART" id="SM00209">
    <property type="entry name" value="TSP1"/>
    <property type="match status" value="1"/>
</dbReference>
<dbReference type="SUPFAM" id="SSF82895">
    <property type="entry name" value="TSP-1 type 1 repeat"/>
    <property type="match status" value="1"/>
</dbReference>
<keyword evidence="9" id="KW-0175">Coiled coil</keyword>
<dbReference type="STRING" id="7238.B4HRN1"/>
<dbReference type="Pfam" id="PF19028">
    <property type="entry name" value="TSP1_spondin"/>
    <property type="match status" value="1"/>
</dbReference>
<dbReference type="Gene3D" id="2.20.100.10">
    <property type="entry name" value="Thrombospondin type-1 (TSP1) repeat"/>
    <property type="match status" value="1"/>
</dbReference>
<keyword evidence="4" id="KW-0479">Metal-binding</keyword>
<evidence type="ECO:0000256" key="1">
    <source>
        <dbReference type="ARBA" id="ARBA00004498"/>
    </source>
</evidence>
<keyword evidence="3" id="KW-0272">Extracellular matrix</keyword>
<dbReference type="SMR" id="B4HRN1"/>
<dbReference type="Pfam" id="PF06468">
    <property type="entry name" value="Spond_N"/>
    <property type="match status" value="1"/>
</dbReference>
<evidence type="ECO:0000256" key="7">
    <source>
        <dbReference type="ARBA" id="ARBA00023157"/>
    </source>
</evidence>
<dbReference type="InterPro" id="IPR009465">
    <property type="entry name" value="Spondin_N"/>
</dbReference>
<evidence type="ECO:0000313" key="13">
    <source>
        <dbReference type="EMBL" id="EDW47895.1"/>
    </source>
</evidence>
<feature type="compositionally biased region" description="Gly residues" evidence="10">
    <location>
        <begin position="497"/>
        <end position="510"/>
    </location>
</feature>
<dbReference type="PROSITE" id="PS50092">
    <property type="entry name" value="TSP1"/>
    <property type="match status" value="1"/>
</dbReference>
<feature type="signal peptide" evidence="11">
    <location>
        <begin position="1"/>
        <end position="30"/>
    </location>
</feature>
<accession>B4HRN1</accession>
<keyword evidence="7" id="KW-1015">Disulfide bond</keyword>
<feature type="coiled-coil region" evidence="9">
    <location>
        <begin position="409"/>
        <end position="436"/>
    </location>
</feature>
<evidence type="ECO:0000256" key="11">
    <source>
        <dbReference type="SAM" id="SignalP"/>
    </source>
</evidence>
<dbReference type="PROSITE" id="PS51020">
    <property type="entry name" value="SPONDIN"/>
    <property type="match status" value="1"/>
</dbReference>
<evidence type="ECO:0000259" key="12">
    <source>
        <dbReference type="PROSITE" id="PS51020"/>
    </source>
</evidence>
<keyword evidence="2" id="KW-0964">Secreted</keyword>
<dbReference type="HOGENOM" id="CLU_034407_1_0_1"/>
<evidence type="ECO:0000313" key="14">
    <source>
        <dbReference type="Proteomes" id="UP000001292"/>
    </source>
</evidence>
<evidence type="ECO:0000256" key="3">
    <source>
        <dbReference type="ARBA" id="ARBA00022530"/>
    </source>
</evidence>
<dbReference type="GO" id="GO:0030036">
    <property type="term" value="P:actin cytoskeleton organization"/>
    <property type="evidence" value="ECO:0007669"/>
    <property type="project" value="TreeGrafter"/>
</dbReference>
<dbReference type="KEGG" id="dse:6609191"/>
<evidence type="ECO:0000256" key="6">
    <source>
        <dbReference type="ARBA" id="ARBA00022889"/>
    </source>
</evidence>
<dbReference type="PANTHER" id="PTHR11311">
    <property type="entry name" value="SPONDIN"/>
    <property type="match status" value="1"/>
</dbReference>
<dbReference type="InterPro" id="IPR000884">
    <property type="entry name" value="TSP1_rpt"/>
</dbReference>
<dbReference type="FunFam" id="2.20.100.10:FF:000026">
    <property type="entry name" value="Spondin 1"/>
    <property type="match status" value="1"/>
</dbReference>
<gene>
    <name evidence="13" type="primary">Dsec\GM20193</name>
    <name evidence="13" type="ORF">Dsec_GM20193</name>
</gene>
<evidence type="ECO:0000256" key="10">
    <source>
        <dbReference type="SAM" id="MobiDB-lite"/>
    </source>
</evidence>
<feature type="region of interest" description="Disordered" evidence="10">
    <location>
        <begin position="481"/>
        <end position="520"/>
    </location>
</feature>
<comment type="subcellular location">
    <subcellularLocation>
        <location evidence="1">Secreted</location>
        <location evidence="1">Extracellular space</location>
        <location evidence="1">Extracellular matrix</location>
    </subcellularLocation>
</comment>
<feature type="chain" id="PRO_5002809002" evidence="11">
    <location>
        <begin position="31"/>
        <end position="590"/>
    </location>
</feature>
<dbReference type="GO" id="GO:0005886">
    <property type="term" value="C:plasma membrane"/>
    <property type="evidence" value="ECO:0007669"/>
    <property type="project" value="TreeGrafter"/>
</dbReference>
<dbReference type="Proteomes" id="UP000001292">
    <property type="component" value="Unassembled WGS sequence"/>
</dbReference>
<dbReference type="GO" id="GO:0007155">
    <property type="term" value="P:cell adhesion"/>
    <property type="evidence" value="ECO:0007669"/>
    <property type="project" value="UniProtKB-KW"/>
</dbReference>
<dbReference type="NCBIfam" id="NF038123">
    <property type="entry name" value="NF038123_dom"/>
    <property type="match status" value="1"/>
</dbReference>
<dbReference type="GO" id="GO:0031012">
    <property type="term" value="C:extracellular matrix"/>
    <property type="evidence" value="ECO:0007669"/>
    <property type="project" value="EnsemblMetazoa"/>
</dbReference>
<keyword evidence="5 11" id="KW-0732">Signal</keyword>
<protein>
    <submittedName>
        <fullName evidence="13">GM20193</fullName>
    </submittedName>
</protein>
<organism evidence="14">
    <name type="scientific">Drosophila sechellia</name>
    <name type="common">Fruit fly</name>
    <dbReference type="NCBI Taxonomy" id="7238"/>
    <lineage>
        <taxon>Eukaryota</taxon>
        <taxon>Metazoa</taxon>
        <taxon>Ecdysozoa</taxon>
        <taxon>Arthropoda</taxon>
        <taxon>Hexapoda</taxon>
        <taxon>Insecta</taxon>
        <taxon>Pterygota</taxon>
        <taxon>Neoptera</taxon>
        <taxon>Endopterygota</taxon>
        <taxon>Diptera</taxon>
        <taxon>Brachycera</taxon>
        <taxon>Muscomorpha</taxon>
        <taxon>Ephydroidea</taxon>
        <taxon>Drosophilidae</taxon>
        <taxon>Drosophila</taxon>
        <taxon>Sophophora</taxon>
    </lineage>
</organism>
<evidence type="ECO:0000256" key="9">
    <source>
        <dbReference type="SAM" id="Coils"/>
    </source>
</evidence>
<dbReference type="OrthoDB" id="6090599at2759"/>
<dbReference type="GO" id="GO:1901739">
    <property type="term" value="P:regulation of myoblast fusion"/>
    <property type="evidence" value="ECO:0007669"/>
    <property type="project" value="EnsemblMetazoa"/>
</dbReference>
<reference evidence="13 14" key="1">
    <citation type="journal article" date="2007" name="Nature">
        <title>Evolution of genes and genomes on the Drosophila phylogeny.</title>
        <authorList>
            <consortium name="Drosophila 12 Genomes Consortium"/>
            <person name="Clark A.G."/>
            <person name="Eisen M.B."/>
            <person name="Smith D.R."/>
            <person name="Bergman C.M."/>
            <person name="Oliver B."/>
            <person name="Markow T.A."/>
            <person name="Kaufman T.C."/>
            <person name="Kellis M."/>
            <person name="Gelbart W."/>
            <person name="Iyer V.N."/>
            <person name="Pollard D.A."/>
            <person name="Sackton T.B."/>
            <person name="Larracuente A.M."/>
            <person name="Singh N.D."/>
            <person name="Abad J.P."/>
            <person name="Abt D.N."/>
            <person name="Adryan B."/>
            <person name="Aguade M."/>
            <person name="Akashi H."/>
            <person name="Anderson W.W."/>
            <person name="Aquadro C.F."/>
            <person name="Ardell D.H."/>
            <person name="Arguello R."/>
            <person name="Artieri C.G."/>
            <person name="Barbash D.A."/>
            <person name="Barker D."/>
            <person name="Barsanti P."/>
            <person name="Batterham P."/>
            <person name="Batzoglou S."/>
            <person name="Begun D."/>
            <person name="Bhutkar A."/>
            <person name="Blanco E."/>
            <person name="Bosak S.A."/>
            <person name="Bradley R.K."/>
            <person name="Brand A.D."/>
            <person name="Brent M.R."/>
            <person name="Brooks A.N."/>
            <person name="Brown R.H."/>
            <person name="Butlin R.K."/>
            <person name="Caggese C."/>
            <person name="Calvi B.R."/>
            <person name="Bernardo de Carvalho A."/>
            <person name="Caspi A."/>
            <person name="Castrezana S."/>
            <person name="Celniker S.E."/>
            <person name="Chang J.L."/>
            <person name="Chapple C."/>
            <person name="Chatterji S."/>
            <person name="Chinwalla A."/>
            <person name="Civetta A."/>
            <person name="Clifton S.W."/>
            <person name="Comeron J.M."/>
            <person name="Costello J.C."/>
            <person name="Coyne J.A."/>
            <person name="Daub J."/>
            <person name="David R.G."/>
            <person name="Delcher A.L."/>
            <person name="Delehaunty K."/>
            <person name="Do C.B."/>
            <person name="Ebling H."/>
            <person name="Edwards K."/>
            <person name="Eickbush T."/>
            <person name="Evans J.D."/>
            <person name="Filipski A."/>
            <person name="Findeiss S."/>
            <person name="Freyhult E."/>
            <person name="Fulton L."/>
            <person name="Fulton R."/>
            <person name="Garcia A.C."/>
            <person name="Gardiner A."/>
            <person name="Garfield D.A."/>
            <person name="Garvin B.E."/>
            <person name="Gibson G."/>
            <person name="Gilbert D."/>
            <person name="Gnerre S."/>
            <person name="Godfrey J."/>
            <person name="Good R."/>
            <person name="Gotea V."/>
            <person name="Gravely B."/>
            <person name="Greenberg A.J."/>
            <person name="Griffiths-Jones S."/>
            <person name="Gross S."/>
            <person name="Guigo R."/>
            <person name="Gustafson E.A."/>
            <person name="Haerty W."/>
            <person name="Hahn M.W."/>
            <person name="Halligan D.L."/>
            <person name="Halpern A.L."/>
            <person name="Halter G.M."/>
            <person name="Han M.V."/>
            <person name="Heger A."/>
            <person name="Hillier L."/>
            <person name="Hinrichs A.S."/>
            <person name="Holmes I."/>
            <person name="Hoskins R.A."/>
            <person name="Hubisz M.J."/>
            <person name="Hultmark D."/>
            <person name="Huntley M.A."/>
            <person name="Jaffe D.B."/>
            <person name="Jagadeeshan S."/>
            <person name="Jeck W.R."/>
            <person name="Johnson J."/>
            <person name="Jones C.D."/>
            <person name="Jordan W.C."/>
            <person name="Karpen G.H."/>
            <person name="Kataoka E."/>
            <person name="Keightley P.D."/>
            <person name="Kheradpour P."/>
            <person name="Kirkness E.F."/>
            <person name="Koerich L.B."/>
            <person name="Kristiansen K."/>
            <person name="Kudrna D."/>
            <person name="Kulathinal R.J."/>
            <person name="Kumar S."/>
            <person name="Kwok R."/>
            <person name="Lander E."/>
            <person name="Langley C.H."/>
            <person name="Lapoint R."/>
            <person name="Lazzaro B.P."/>
            <person name="Lee S.J."/>
            <person name="Levesque L."/>
            <person name="Li R."/>
            <person name="Lin C.F."/>
            <person name="Lin M.F."/>
            <person name="Lindblad-Toh K."/>
            <person name="Llopart A."/>
            <person name="Long M."/>
            <person name="Low L."/>
            <person name="Lozovsky E."/>
            <person name="Lu J."/>
            <person name="Luo M."/>
            <person name="Machado C.A."/>
            <person name="Makalowski W."/>
            <person name="Marzo M."/>
            <person name="Matsuda M."/>
            <person name="Matzkin L."/>
            <person name="McAllister B."/>
            <person name="McBride C.S."/>
            <person name="McKernan B."/>
            <person name="McKernan K."/>
            <person name="Mendez-Lago M."/>
            <person name="Minx P."/>
            <person name="Mollenhauer M.U."/>
            <person name="Montooth K."/>
            <person name="Mount S.M."/>
            <person name="Mu X."/>
            <person name="Myers E."/>
            <person name="Negre B."/>
            <person name="Newfeld S."/>
            <person name="Nielsen R."/>
            <person name="Noor M.A."/>
            <person name="O'Grady P."/>
            <person name="Pachter L."/>
            <person name="Papaceit M."/>
            <person name="Parisi M.J."/>
            <person name="Parisi M."/>
            <person name="Parts L."/>
            <person name="Pedersen J.S."/>
            <person name="Pesole G."/>
            <person name="Phillippy A.M."/>
            <person name="Ponting C.P."/>
            <person name="Pop M."/>
            <person name="Porcelli D."/>
            <person name="Powell J.R."/>
            <person name="Prohaska S."/>
            <person name="Pruitt K."/>
            <person name="Puig M."/>
            <person name="Quesneville H."/>
            <person name="Ram K.R."/>
            <person name="Rand D."/>
            <person name="Rasmussen M.D."/>
            <person name="Reed L.K."/>
            <person name="Reenan R."/>
            <person name="Reily A."/>
            <person name="Remington K.A."/>
            <person name="Rieger T.T."/>
            <person name="Ritchie M.G."/>
            <person name="Robin C."/>
            <person name="Rogers Y.H."/>
            <person name="Rohde C."/>
            <person name="Rozas J."/>
            <person name="Rubenfield M.J."/>
            <person name="Ruiz A."/>
            <person name="Russo S."/>
            <person name="Salzberg S.L."/>
            <person name="Sanchez-Gracia A."/>
            <person name="Saranga D.J."/>
            <person name="Sato H."/>
            <person name="Schaeffer S.W."/>
            <person name="Schatz M.C."/>
            <person name="Schlenke T."/>
            <person name="Schwartz R."/>
            <person name="Segarra C."/>
            <person name="Singh R.S."/>
            <person name="Sirot L."/>
            <person name="Sirota M."/>
            <person name="Sisneros N.B."/>
            <person name="Smith C.D."/>
            <person name="Smith T.F."/>
            <person name="Spieth J."/>
            <person name="Stage D.E."/>
            <person name="Stark A."/>
            <person name="Stephan W."/>
            <person name="Strausberg R.L."/>
            <person name="Strempel S."/>
            <person name="Sturgill D."/>
            <person name="Sutton G."/>
            <person name="Sutton G.G."/>
            <person name="Tao W."/>
            <person name="Teichmann S."/>
            <person name="Tobari Y.N."/>
            <person name="Tomimura Y."/>
            <person name="Tsolas J.M."/>
            <person name="Valente V.L."/>
            <person name="Venter E."/>
            <person name="Venter J.C."/>
            <person name="Vicario S."/>
            <person name="Vieira F.G."/>
            <person name="Vilella A.J."/>
            <person name="Villasante A."/>
            <person name="Walenz B."/>
            <person name="Wang J."/>
            <person name="Wasserman M."/>
            <person name="Watts T."/>
            <person name="Wilson D."/>
            <person name="Wilson R.K."/>
            <person name="Wing R.A."/>
            <person name="Wolfner M.F."/>
            <person name="Wong A."/>
            <person name="Wong G.K."/>
            <person name="Wu C.I."/>
            <person name="Wu G."/>
            <person name="Yamamoto D."/>
            <person name="Yang H.P."/>
            <person name="Yang S.P."/>
            <person name="Yorke J.A."/>
            <person name="Yoshida K."/>
            <person name="Zdobnov E."/>
            <person name="Zhang P."/>
            <person name="Zhang Y."/>
            <person name="Zimin A.V."/>
            <person name="Baldwin J."/>
            <person name="Abdouelleil A."/>
            <person name="Abdulkadir J."/>
            <person name="Abebe A."/>
            <person name="Abera B."/>
            <person name="Abreu J."/>
            <person name="Acer S.C."/>
            <person name="Aftuck L."/>
            <person name="Alexander A."/>
            <person name="An P."/>
            <person name="Anderson E."/>
            <person name="Anderson S."/>
            <person name="Arachi H."/>
            <person name="Azer M."/>
            <person name="Bachantsang P."/>
            <person name="Barry A."/>
            <person name="Bayul T."/>
            <person name="Berlin A."/>
            <person name="Bessette D."/>
            <person name="Bloom T."/>
            <person name="Blye J."/>
            <person name="Boguslavskiy L."/>
            <person name="Bonnet C."/>
            <person name="Boukhgalter B."/>
            <person name="Bourzgui I."/>
            <person name="Brown A."/>
            <person name="Cahill P."/>
            <person name="Channer S."/>
            <person name="Cheshatsang Y."/>
            <person name="Chuda L."/>
            <person name="Citroen M."/>
            <person name="Collymore A."/>
            <person name="Cooke P."/>
            <person name="Costello M."/>
            <person name="D'Aco K."/>
            <person name="Daza R."/>
            <person name="De Haan G."/>
            <person name="DeGray S."/>
            <person name="DeMaso C."/>
            <person name="Dhargay N."/>
            <person name="Dooley K."/>
            <person name="Dooley E."/>
            <person name="Doricent M."/>
            <person name="Dorje P."/>
            <person name="Dorjee K."/>
            <person name="Dupes A."/>
            <person name="Elong R."/>
            <person name="Falk J."/>
            <person name="Farina A."/>
            <person name="Faro S."/>
            <person name="Ferguson D."/>
            <person name="Fisher S."/>
            <person name="Foley C.D."/>
            <person name="Franke A."/>
            <person name="Friedrich D."/>
            <person name="Gadbois L."/>
            <person name="Gearin G."/>
            <person name="Gearin C.R."/>
            <person name="Giannoukos G."/>
            <person name="Goode T."/>
            <person name="Graham J."/>
            <person name="Grandbois E."/>
            <person name="Grewal S."/>
            <person name="Gyaltsen K."/>
            <person name="Hafez N."/>
            <person name="Hagos B."/>
            <person name="Hall J."/>
            <person name="Henson C."/>
            <person name="Hollinger A."/>
            <person name="Honan T."/>
            <person name="Huard M.D."/>
            <person name="Hughes L."/>
            <person name="Hurhula B."/>
            <person name="Husby M.E."/>
            <person name="Kamat A."/>
            <person name="Kanga B."/>
            <person name="Kashin S."/>
            <person name="Khazanovich D."/>
            <person name="Kisner P."/>
            <person name="Lance K."/>
            <person name="Lara M."/>
            <person name="Lee W."/>
            <person name="Lennon N."/>
            <person name="Letendre F."/>
            <person name="LeVine R."/>
            <person name="Lipovsky A."/>
            <person name="Liu X."/>
            <person name="Liu J."/>
            <person name="Liu S."/>
            <person name="Lokyitsang T."/>
            <person name="Lokyitsang Y."/>
            <person name="Lubonja R."/>
            <person name="Lui A."/>
            <person name="MacDonald P."/>
            <person name="Magnisalis V."/>
            <person name="Maru K."/>
            <person name="Matthews C."/>
            <person name="McCusker W."/>
            <person name="McDonough S."/>
            <person name="Mehta T."/>
            <person name="Meldrim J."/>
            <person name="Meneus L."/>
            <person name="Mihai O."/>
            <person name="Mihalev A."/>
            <person name="Mihova T."/>
            <person name="Mittelman R."/>
            <person name="Mlenga V."/>
            <person name="Montmayeur A."/>
            <person name="Mulrain L."/>
            <person name="Navidi A."/>
            <person name="Naylor J."/>
            <person name="Negash T."/>
            <person name="Nguyen T."/>
            <person name="Nguyen N."/>
            <person name="Nicol R."/>
            <person name="Norbu C."/>
            <person name="Norbu N."/>
            <person name="Novod N."/>
            <person name="O'Neill B."/>
            <person name="Osman S."/>
            <person name="Markiewicz E."/>
            <person name="Oyono O.L."/>
            <person name="Patti C."/>
            <person name="Phunkhang P."/>
            <person name="Pierre F."/>
            <person name="Priest M."/>
            <person name="Raghuraman S."/>
            <person name="Rege F."/>
            <person name="Reyes R."/>
            <person name="Rise C."/>
            <person name="Rogov P."/>
            <person name="Ross K."/>
            <person name="Ryan E."/>
            <person name="Settipalli S."/>
            <person name="Shea T."/>
            <person name="Sherpa N."/>
            <person name="Shi L."/>
            <person name="Shih D."/>
            <person name="Sparrow T."/>
            <person name="Spaulding J."/>
            <person name="Stalker J."/>
            <person name="Stange-Thomann N."/>
            <person name="Stavropoulos S."/>
            <person name="Stone C."/>
            <person name="Strader C."/>
            <person name="Tesfaye S."/>
            <person name="Thomson T."/>
            <person name="Thoulutsang Y."/>
            <person name="Thoulutsang D."/>
            <person name="Topham K."/>
            <person name="Topping I."/>
            <person name="Tsamla T."/>
            <person name="Vassiliev H."/>
            <person name="Vo A."/>
            <person name="Wangchuk T."/>
            <person name="Wangdi T."/>
            <person name="Weiand M."/>
            <person name="Wilkinson J."/>
            <person name="Wilson A."/>
            <person name="Yadav S."/>
            <person name="Young G."/>
            <person name="Yu Q."/>
            <person name="Zembek L."/>
            <person name="Zhong D."/>
            <person name="Zimmer A."/>
            <person name="Zwirko Z."/>
            <person name="Jaffe D.B."/>
            <person name="Alvarez P."/>
            <person name="Brockman W."/>
            <person name="Butler J."/>
            <person name="Chin C."/>
            <person name="Gnerre S."/>
            <person name="Grabherr M."/>
            <person name="Kleber M."/>
            <person name="Mauceli E."/>
            <person name="MacCallum I."/>
        </authorList>
    </citation>
    <scope>NUCLEOTIDE SEQUENCE [LARGE SCALE GENOMIC DNA]</scope>
    <source>
        <strain evidence="14">Rob3c / Tucson 14021-0248.25</strain>
    </source>
</reference>
<keyword evidence="8" id="KW-0325">Glycoprotein</keyword>
<feature type="domain" description="Spondin" evidence="12">
    <location>
        <begin position="110"/>
        <end position="345"/>
    </location>
</feature>
<name>B4HRN1_DROSE</name>
<evidence type="ECO:0000256" key="8">
    <source>
        <dbReference type="ARBA" id="ARBA00023180"/>
    </source>
</evidence>
<dbReference type="Gene3D" id="2.60.40.2130">
    <property type="entry name" value="F-spondin domain"/>
    <property type="match status" value="1"/>
</dbReference>
<dbReference type="InterPro" id="IPR038678">
    <property type="entry name" value="Spondin_N_sf"/>
</dbReference>
<dbReference type="AlphaFoldDB" id="B4HRN1"/>
<sequence length="590" mass="64772">MGATPKTDFPAHWLLCILLALGSISLKATAVSAYGASFISNPSIYAYSVENQPDERESRDNNIKFAAEHGNLNSNSNLNRNYYYTDDPSPVPNLNPTASLATPPATQPAPQTGCTLDRLAVYKVVLHTYWTRELFPKHYPDWRPTAQWTKTLGRTHNANYALYHIGQPATAAVKQFAESGRTDLLDSNAGEQQQVQMQLQSQMQTGKSPSGGIISGTTSFNTTAASTATPTGGGSGGTTAERSVFDEFSMPAIPMGAGRSEAKVFVDSNHSLVSLMTRIVPSPDWFIGVDSFELCVGGSWIDTVTVELDPLDAGTDNGFTFTAPNWPTAPQGVIYRITSRYPGHPAGSFYYPKSKRLPPIATFQFIKLKEYELSEVFNIAEDDRKYETVQTQTHLDAEHNHVEMNNELSASIERERQTEQQQLQQNDDERQRIRSQLLAKMNPIYGSNNSLQPAPGQVVSVVPKNDKHAILQSIASSYRRAADASDANASNPTPYAVGGGKAGGTLGGGAATRRRSSAQRRRDCRVSHWSEWTACSKSCGVGEMHRYRKVIKHGKRGGRQCPALQQSKWCGTERNCHGSQTYFNWSDSDT</sequence>
<keyword evidence="6" id="KW-0130">Cell adhesion</keyword>
<dbReference type="InterPro" id="IPR051418">
    <property type="entry name" value="Spondin/Thrombospondin_T1"/>
</dbReference>
<proteinExistence type="predicted"/>
<dbReference type="GO" id="GO:0046872">
    <property type="term" value="F:metal ion binding"/>
    <property type="evidence" value="ECO:0007669"/>
    <property type="project" value="UniProtKB-KW"/>
</dbReference>
<dbReference type="PANTHER" id="PTHR11311:SF15">
    <property type="entry name" value="SPONDIN-2"/>
    <property type="match status" value="1"/>
</dbReference>
<dbReference type="EMBL" id="CH480816">
    <property type="protein sequence ID" value="EDW47895.1"/>
    <property type="molecule type" value="Genomic_DNA"/>
</dbReference>
<evidence type="ECO:0000256" key="5">
    <source>
        <dbReference type="ARBA" id="ARBA00022729"/>
    </source>
</evidence>
<dbReference type="OMA" id="RNYYYTN"/>
<feature type="compositionally biased region" description="Low complexity" evidence="10">
    <location>
        <begin position="481"/>
        <end position="491"/>
    </location>
</feature>
<dbReference type="PhylomeDB" id="B4HRN1"/>